<gene>
    <name evidence="2" type="ORF">DM02DRAFT_655196</name>
</gene>
<name>A0A2V1DQZ0_9PLEO</name>
<sequence>MHIINILVFAWIYALGLSLAAKTIPKDNIDSSNIAPVSPLIGSDSLSNACWTPTLLSRASTNTTGDNNATSLTTSQKRSISNLHSHLGGEAWHYKTKKNRVYIRYCYANPYTRNRVRCLFENAIQLWAEALGGKASEATGHAVVVSEARSTTMETLTCWEDDAYSSWTKNMPDDILVVGYDDNEETGRPAVITRMDTEEVISSRFQNIQRMALGVFKRQLRVLHTSLGMFSA</sequence>
<dbReference type="AlphaFoldDB" id="A0A2V1DQZ0"/>
<evidence type="ECO:0000313" key="2">
    <source>
        <dbReference type="EMBL" id="PVI00688.1"/>
    </source>
</evidence>
<dbReference type="Proteomes" id="UP000244855">
    <property type="component" value="Unassembled WGS sequence"/>
</dbReference>
<protein>
    <submittedName>
        <fullName evidence="2">Uncharacterized protein</fullName>
    </submittedName>
</protein>
<proteinExistence type="predicted"/>
<evidence type="ECO:0000256" key="1">
    <source>
        <dbReference type="SAM" id="SignalP"/>
    </source>
</evidence>
<dbReference type="OrthoDB" id="291007at2759"/>
<evidence type="ECO:0000313" key="3">
    <source>
        <dbReference type="Proteomes" id="UP000244855"/>
    </source>
</evidence>
<keyword evidence="1" id="KW-0732">Signal</keyword>
<reference evidence="2 3" key="1">
    <citation type="journal article" date="2018" name="Sci. Rep.">
        <title>Comparative genomics provides insights into the lifestyle and reveals functional heterogeneity of dark septate endophytic fungi.</title>
        <authorList>
            <person name="Knapp D.G."/>
            <person name="Nemeth J.B."/>
            <person name="Barry K."/>
            <person name="Hainaut M."/>
            <person name="Henrissat B."/>
            <person name="Johnson J."/>
            <person name="Kuo A."/>
            <person name="Lim J.H.P."/>
            <person name="Lipzen A."/>
            <person name="Nolan M."/>
            <person name="Ohm R.A."/>
            <person name="Tamas L."/>
            <person name="Grigoriev I.V."/>
            <person name="Spatafora J.W."/>
            <person name="Nagy L.G."/>
            <person name="Kovacs G.M."/>
        </authorList>
    </citation>
    <scope>NUCLEOTIDE SEQUENCE [LARGE SCALE GENOMIC DNA]</scope>
    <source>
        <strain evidence="2 3">DSE2036</strain>
    </source>
</reference>
<accession>A0A2V1DQZ0</accession>
<feature type="signal peptide" evidence="1">
    <location>
        <begin position="1"/>
        <end position="20"/>
    </location>
</feature>
<feature type="chain" id="PRO_5016079606" evidence="1">
    <location>
        <begin position="21"/>
        <end position="232"/>
    </location>
</feature>
<organism evidence="2 3">
    <name type="scientific">Periconia macrospinosa</name>
    <dbReference type="NCBI Taxonomy" id="97972"/>
    <lineage>
        <taxon>Eukaryota</taxon>
        <taxon>Fungi</taxon>
        <taxon>Dikarya</taxon>
        <taxon>Ascomycota</taxon>
        <taxon>Pezizomycotina</taxon>
        <taxon>Dothideomycetes</taxon>
        <taxon>Pleosporomycetidae</taxon>
        <taxon>Pleosporales</taxon>
        <taxon>Massarineae</taxon>
        <taxon>Periconiaceae</taxon>
        <taxon>Periconia</taxon>
    </lineage>
</organism>
<keyword evidence="3" id="KW-1185">Reference proteome</keyword>
<dbReference type="EMBL" id="KZ805369">
    <property type="protein sequence ID" value="PVI00688.1"/>
    <property type="molecule type" value="Genomic_DNA"/>
</dbReference>
<dbReference type="STRING" id="97972.A0A2V1DQZ0"/>